<gene>
    <name evidence="1" type="ORF">IW254_001310</name>
</gene>
<reference evidence="1" key="1">
    <citation type="submission" date="2020-11" db="EMBL/GenBank/DDBJ databases">
        <title>Sequencing the genomes of 1000 actinobacteria strains.</title>
        <authorList>
            <person name="Klenk H.-P."/>
        </authorList>
    </citation>
    <scope>NUCLEOTIDE SEQUENCE</scope>
    <source>
        <strain evidence="1">DSM 45632</strain>
    </source>
</reference>
<dbReference type="EMBL" id="JADOUE010000001">
    <property type="protein sequence ID" value="MBG6122341.1"/>
    <property type="molecule type" value="Genomic_DNA"/>
</dbReference>
<evidence type="ECO:0000313" key="2">
    <source>
        <dbReference type="Proteomes" id="UP000658613"/>
    </source>
</evidence>
<dbReference type="RefSeq" id="WP_196824749.1">
    <property type="nucleotide sequence ID" value="NZ_CP046980.1"/>
</dbReference>
<dbReference type="Proteomes" id="UP000658613">
    <property type="component" value="Unassembled WGS sequence"/>
</dbReference>
<keyword evidence="2" id="KW-1185">Reference proteome</keyword>
<comment type="caution">
    <text evidence="1">The sequence shown here is derived from an EMBL/GenBank/DDBJ whole genome shotgun (WGS) entry which is preliminary data.</text>
</comment>
<proteinExistence type="predicted"/>
<accession>A0A931GWA7</accession>
<sequence>MPGPRLRVGIFGGFLDKRFEQAGHTVVPIQQPGDITQVDLVVVGPVGVEETVVKLVPFIRPGQMVLHTALEFGVQVLDPLETEGAIVMAAHNFFDDVWVTSAADEVGEAAVNVLITDLGETAYPIEDHARPMLEAVRMIRTHESSLRIEAAKILTEALPDAKGITMKYYFSVAPPDATREDPESLDRMYAAIKDPQLRKAFVDLMWLSVHQGSIGTEPALWALDKQSEFGPLD</sequence>
<dbReference type="Gene3D" id="3.40.50.720">
    <property type="entry name" value="NAD(P)-binding Rossmann-like Domain"/>
    <property type="match status" value="1"/>
</dbReference>
<organism evidence="1 2">
    <name type="scientific">Corynebacterium aquatimens</name>
    <dbReference type="NCBI Taxonomy" id="1190508"/>
    <lineage>
        <taxon>Bacteria</taxon>
        <taxon>Bacillati</taxon>
        <taxon>Actinomycetota</taxon>
        <taxon>Actinomycetes</taxon>
        <taxon>Mycobacteriales</taxon>
        <taxon>Corynebacteriaceae</taxon>
        <taxon>Corynebacterium</taxon>
    </lineage>
</organism>
<name>A0A931GWA7_9CORY</name>
<dbReference type="Gene3D" id="1.10.1040.40">
    <property type="match status" value="1"/>
</dbReference>
<dbReference type="AlphaFoldDB" id="A0A931GWA7"/>
<protein>
    <submittedName>
        <fullName evidence="1">Uncharacterized protein</fullName>
    </submittedName>
</protein>
<evidence type="ECO:0000313" key="1">
    <source>
        <dbReference type="EMBL" id="MBG6122341.1"/>
    </source>
</evidence>